<dbReference type="EMBL" id="CM008971">
    <property type="protein sequence ID" value="PNW77201.1"/>
    <property type="molecule type" value="Genomic_DNA"/>
</dbReference>
<dbReference type="OrthoDB" id="10584388at2759"/>
<dbReference type="PaxDb" id="3055-EDP06504"/>
<dbReference type="GeneID" id="5728178"/>
<dbReference type="KEGG" id="cre:CHLRE_10g426500v5"/>
<organism evidence="2 3">
    <name type="scientific">Chlamydomonas reinhardtii</name>
    <name type="common">Chlamydomonas smithii</name>
    <dbReference type="NCBI Taxonomy" id="3055"/>
    <lineage>
        <taxon>Eukaryota</taxon>
        <taxon>Viridiplantae</taxon>
        <taxon>Chlorophyta</taxon>
        <taxon>core chlorophytes</taxon>
        <taxon>Chlorophyceae</taxon>
        <taxon>CS clade</taxon>
        <taxon>Chlamydomonadales</taxon>
        <taxon>Chlamydomonadaceae</taxon>
        <taxon>Chlamydomonas</taxon>
    </lineage>
</organism>
<dbReference type="ExpressionAtlas" id="A0A2K3D9I3">
    <property type="expression patterns" value="baseline and differential"/>
</dbReference>
<dbReference type="InParanoid" id="A0A2K3D9I3"/>
<dbReference type="Gramene" id="PNW77201">
    <property type="protein sequence ID" value="PNW77201"/>
    <property type="gene ID" value="CHLRE_10g426500v5"/>
</dbReference>
<reference evidence="2 3" key="1">
    <citation type="journal article" date="2007" name="Science">
        <title>The Chlamydomonas genome reveals the evolution of key animal and plant functions.</title>
        <authorList>
            <person name="Merchant S.S."/>
            <person name="Prochnik S.E."/>
            <person name="Vallon O."/>
            <person name="Harris E.H."/>
            <person name="Karpowicz S.J."/>
            <person name="Witman G.B."/>
            <person name="Terry A."/>
            <person name="Salamov A."/>
            <person name="Fritz-Laylin L.K."/>
            <person name="Marechal-Drouard L."/>
            <person name="Marshall W.F."/>
            <person name="Qu L.H."/>
            <person name="Nelson D.R."/>
            <person name="Sanderfoot A.A."/>
            <person name="Spalding M.H."/>
            <person name="Kapitonov V.V."/>
            <person name="Ren Q."/>
            <person name="Ferris P."/>
            <person name="Lindquist E."/>
            <person name="Shapiro H."/>
            <person name="Lucas S.M."/>
            <person name="Grimwood J."/>
            <person name="Schmutz J."/>
            <person name="Cardol P."/>
            <person name="Cerutti H."/>
            <person name="Chanfreau G."/>
            <person name="Chen C.L."/>
            <person name="Cognat V."/>
            <person name="Croft M.T."/>
            <person name="Dent R."/>
            <person name="Dutcher S."/>
            <person name="Fernandez E."/>
            <person name="Fukuzawa H."/>
            <person name="Gonzalez-Ballester D."/>
            <person name="Gonzalez-Halphen D."/>
            <person name="Hallmann A."/>
            <person name="Hanikenne M."/>
            <person name="Hippler M."/>
            <person name="Inwood W."/>
            <person name="Jabbari K."/>
            <person name="Kalanon M."/>
            <person name="Kuras R."/>
            <person name="Lefebvre P.A."/>
            <person name="Lemaire S.D."/>
            <person name="Lobanov A.V."/>
            <person name="Lohr M."/>
            <person name="Manuell A."/>
            <person name="Meier I."/>
            <person name="Mets L."/>
            <person name="Mittag M."/>
            <person name="Mittelmeier T."/>
            <person name="Moroney J.V."/>
            <person name="Moseley J."/>
            <person name="Napoli C."/>
            <person name="Nedelcu A.M."/>
            <person name="Niyogi K."/>
            <person name="Novoselov S.V."/>
            <person name="Paulsen I.T."/>
            <person name="Pazour G."/>
            <person name="Purton S."/>
            <person name="Ral J.P."/>
            <person name="Riano-Pachon D.M."/>
            <person name="Riekhof W."/>
            <person name="Rymarquis L."/>
            <person name="Schroda M."/>
            <person name="Stern D."/>
            <person name="Umen J."/>
            <person name="Willows R."/>
            <person name="Wilson N."/>
            <person name="Zimmer S.L."/>
            <person name="Allmer J."/>
            <person name="Balk J."/>
            <person name="Bisova K."/>
            <person name="Chen C.J."/>
            <person name="Elias M."/>
            <person name="Gendler K."/>
            <person name="Hauser C."/>
            <person name="Lamb M.R."/>
            <person name="Ledford H."/>
            <person name="Long J.C."/>
            <person name="Minagawa J."/>
            <person name="Page M.D."/>
            <person name="Pan J."/>
            <person name="Pootakham W."/>
            <person name="Roje S."/>
            <person name="Rose A."/>
            <person name="Stahlberg E."/>
            <person name="Terauchi A.M."/>
            <person name="Yang P."/>
            <person name="Ball S."/>
            <person name="Bowler C."/>
            <person name="Dieckmann C.L."/>
            <person name="Gladyshev V.N."/>
            <person name="Green P."/>
            <person name="Jorgensen R."/>
            <person name="Mayfield S."/>
            <person name="Mueller-Roeber B."/>
            <person name="Rajamani S."/>
            <person name="Sayre R.T."/>
            <person name="Brokstein P."/>
            <person name="Dubchak I."/>
            <person name="Goodstein D."/>
            <person name="Hornick L."/>
            <person name="Huang Y.W."/>
            <person name="Jhaveri J."/>
            <person name="Luo Y."/>
            <person name="Martinez D."/>
            <person name="Ngau W.C."/>
            <person name="Otillar B."/>
            <person name="Poliakov A."/>
            <person name="Porter A."/>
            <person name="Szajkowski L."/>
            <person name="Werner G."/>
            <person name="Zhou K."/>
            <person name="Grigoriev I.V."/>
            <person name="Rokhsar D.S."/>
            <person name="Grossman A.R."/>
        </authorList>
    </citation>
    <scope>NUCLEOTIDE SEQUENCE [LARGE SCALE GENOMIC DNA]</scope>
    <source>
        <strain evidence="3">CC-503</strain>
    </source>
</reference>
<dbReference type="RefSeq" id="XP_042919960.1">
    <property type="nucleotide sequence ID" value="XM_043066563.1"/>
</dbReference>
<feature type="region of interest" description="Disordered" evidence="1">
    <location>
        <begin position="387"/>
        <end position="419"/>
    </location>
</feature>
<evidence type="ECO:0000256" key="1">
    <source>
        <dbReference type="SAM" id="MobiDB-lite"/>
    </source>
</evidence>
<evidence type="ECO:0000313" key="3">
    <source>
        <dbReference type="Proteomes" id="UP000006906"/>
    </source>
</evidence>
<feature type="compositionally biased region" description="Low complexity" evidence="1">
    <location>
        <begin position="269"/>
        <end position="295"/>
    </location>
</feature>
<name>A0A2K3D9I3_CHLRE</name>
<feature type="region of interest" description="Disordered" evidence="1">
    <location>
        <begin position="269"/>
        <end position="311"/>
    </location>
</feature>
<feature type="region of interest" description="Disordered" evidence="1">
    <location>
        <begin position="1"/>
        <end position="21"/>
    </location>
</feature>
<dbReference type="AlphaFoldDB" id="A0A2K3D9I3"/>
<feature type="compositionally biased region" description="Low complexity" evidence="1">
    <location>
        <begin position="394"/>
        <end position="408"/>
    </location>
</feature>
<keyword evidence="3" id="KW-1185">Reference proteome</keyword>
<sequence>MASPRCPLSSGAGLPRSGGTRACSAWRASCTSRASSEAWITEDHEHHGHDHDRFASTLPWPPADAASYLPPAVLAACVPSSFDDFCRRMSASAAAGRLPAVLLVSAASWAHLRPQIEPIITISAAAAAAPASTAASSSSSGGSRGSGGGSTSNPVDILVVPLGEGFTQRARAAYAALPGDGPTRRLARQFGLDVALASLAAGDSAARGGYMPRSVPALLVARTAATATAAGGADGISMSGSSMSGSSIFGSLDEVEQARRQLMVMGGAATAAAASMDGHGSSSHGHGQQQQQQQGHRQKGGRRRRSVTFDGPYPAWCMRQELAKHVHRHAEAAAAAAAEAAAAQQELLAWQRLQLELQAHHQQQARRHEQQELSYLTAMQAGHAAALDMHEQRQQQGQGQRQGQGQQQLEKGRVLRRHV</sequence>
<proteinExistence type="predicted"/>
<protein>
    <submittedName>
        <fullName evidence="2">Uncharacterized protein</fullName>
    </submittedName>
</protein>
<feature type="region of interest" description="Disordered" evidence="1">
    <location>
        <begin position="133"/>
        <end position="152"/>
    </location>
</feature>
<gene>
    <name evidence="2" type="ORF">CHLRE_10g426500v5</name>
</gene>
<feature type="compositionally biased region" description="Basic residues" evidence="1">
    <location>
        <begin position="296"/>
        <end position="306"/>
    </location>
</feature>
<dbReference type="Proteomes" id="UP000006906">
    <property type="component" value="Chromosome 10"/>
</dbReference>
<accession>A0A2K3D9I3</accession>
<evidence type="ECO:0000313" key="2">
    <source>
        <dbReference type="EMBL" id="PNW77201.1"/>
    </source>
</evidence>